<feature type="domain" description="Ubiquitin-like" evidence="2">
    <location>
        <begin position="954"/>
        <end position="1017"/>
    </location>
</feature>
<comment type="caution">
    <text evidence="3">The sequence shown here is derived from an EMBL/GenBank/DDBJ whole genome shotgun (WGS) entry which is preliminary data.</text>
</comment>
<dbReference type="InterPro" id="IPR029071">
    <property type="entry name" value="Ubiquitin-like_domsf"/>
</dbReference>
<evidence type="ECO:0000259" key="2">
    <source>
        <dbReference type="PROSITE" id="PS50053"/>
    </source>
</evidence>
<feature type="region of interest" description="Disordered" evidence="1">
    <location>
        <begin position="297"/>
        <end position="346"/>
    </location>
</feature>
<dbReference type="SUPFAM" id="SSF54236">
    <property type="entry name" value="Ubiquitin-like"/>
    <property type="match status" value="1"/>
</dbReference>
<feature type="compositionally biased region" description="Polar residues" evidence="1">
    <location>
        <begin position="507"/>
        <end position="522"/>
    </location>
</feature>
<accession>A0ABR2GQY9</accession>
<dbReference type="Proteomes" id="UP001470230">
    <property type="component" value="Unassembled WGS sequence"/>
</dbReference>
<feature type="compositionally biased region" description="Polar residues" evidence="1">
    <location>
        <begin position="771"/>
        <end position="780"/>
    </location>
</feature>
<dbReference type="InterPro" id="IPR000626">
    <property type="entry name" value="Ubiquitin-like_dom"/>
</dbReference>
<dbReference type="Pfam" id="PF00240">
    <property type="entry name" value="ubiquitin"/>
    <property type="match status" value="1"/>
</dbReference>
<name>A0ABR2GQY9_9EUKA</name>
<evidence type="ECO:0000313" key="4">
    <source>
        <dbReference type="Proteomes" id="UP001470230"/>
    </source>
</evidence>
<feature type="compositionally biased region" description="Basic and acidic residues" evidence="1">
    <location>
        <begin position="785"/>
        <end position="801"/>
    </location>
</feature>
<dbReference type="EMBL" id="JAPFFF010000066">
    <property type="protein sequence ID" value="KAK8836334.1"/>
    <property type="molecule type" value="Genomic_DNA"/>
</dbReference>
<gene>
    <name evidence="3" type="ORF">M9Y10_039669</name>
</gene>
<feature type="compositionally biased region" description="Basic and acidic residues" evidence="1">
    <location>
        <begin position="431"/>
        <end position="441"/>
    </location>
</feature>
<feature type="compositionally biased region" description="Basic residues" evidence="1">
    <location>
        <begin position="323"/>
        <end position="335"/>
    </location>
</feature>
<dbReference type="Gene3D" id="3.10.20.90">
    <property type="entry name" value="Phosphatidylinositol 3-kinase Catalytic Subunit, Chain A, domain 1"/>
    <property type="match status" value="1"/>
</dbReference>
<organism evidence="3 4">
    <name type="scientific">Tritrichomonas musculus</name>
    <dbReference type="NCBI Taxonomy" id="1915356"/>
    <lineage>
        <taxon>Eukaryota</taxon>
        <taxon>Metamonada</taxon>
        <taxon>Parabasalia</taxon>
        <taxon>Tritrichomonadida</taxon>
        <taxon>Tritrichomonadidae</taxon>
        <taxon>Tritrichomonas</taxon>
    </lineage>
</organism>
<feature type="region of interest" description="Disordered" evidence="1">
    <location>
        <begin position="744"/>
        <end position="806"/>
    </location>
</feature>
<keyword evidence="4" id="KW-1185">Reference proteome</keyword>
<feature type="compositionally biased region" description="Basic and acidic residues" evidence="1">
    <location>
        <begin position="744"/>
        <end position="768"/>
    </location>
</feature>
<feature type="region of interest" description="Disordered" evidence="1">
    <location>
        <begin position="837"/>
        <end position="864"/>
    </location>
</feature>
<proteinExistence type="predicted"/>
<feature type="compositionally biased region" description="Basic and acidic residues" evidence="1">
    <location>
        <begin position="523"/>
        <end position="533"/>
    </location>
</feature>
<protein>
    <recommendedName>
        <fullName evidence="2">Ubiquitin-like domain-containing protein</fullName>
    </recommendedName>
</protein>
<evidence type="ECO:0000256" key="1">
    <source>
        <dbReference type="SAM" id="MobiDB-lite"/>
    </source>
</evidence>
<sequence length="1058" mass="121332">MKSFLFGIGSDFCLKKKIDINVNEIKTVDQLKKKIASEFKTQINQFSINKTPSNELNKLENNFLFEISFSTHATDITFQYLDHNPFSIGNAFKKNFKEIGQLLQDKYKNVYFSDGCVQKNLIFYAWDIEIPYNITQPFSNLPCGLIINVDLDDDAITLQYEDKCFICSESEKIPSVIKFIKKSFPFDVKINIFRSQTNRFLDSNDILQNGDSLNSIEIYQPVQNDQIGNGDSTRFFWINYNAKFSLLKQEISSFFNIPQKDIILYKNQEEIRDLDKRVVDVTQGYGIIFRSKQLMDSSSDYKSDNQGKKIDENQSESSETRGKKGRGKKRKKSKKKQEAKNEEKENTPVFQKYVNKWQATSIEEMHPVGQICYIPRPNFTNNKKTQPKDDKPSKPLMSAKPPLASAKTSVDDEQQNKNSVDSKQSLNPALVKDEQQNKKILDSQQPPIPAKMLVKDDKLSKPPMSSRQPPASAKTSVKYDQQNKSSVDSKQSLTPAKTPAKEDKQVKTSVSSKQTPTVTKTQALEDQRNKISVDSKSSASDQATGQQKPSILNQKAASVVKPNVTPPKSKEEKHNEQQPSSRSQSGTKGPIARNPIPSFSFSQKVEGDKSTADKSRDPIKVFFKFESNDRKVFHSKYEPSTTIGQIMTEITNKYETRDIEIKYEENNRRFPIDPKVTLDEIRDKMKTEATGKTNALYIGQKSKAAANQGSIITNLKERAANIMQTQKGEDEVIGQIEIKSSRNEKTRKFETKNESQNNKDEAIYKLEIPDESQNNRNKATFNLKYKPENTRKETVAPKKEEVDNDRDDEVVKPRRFNDTCRVVQKNKNVRTHYNIKNINSDGKEDDESKKRAEFNATKRPPPKENKYTFDYQGTTKELGLKSYSTLKNNEAAIKKAFNINGQLVIQFRTKIDEESNGEVIEDENTNMFEFKDIIVKVYSYKEAASNYKPGDVIYKYFYQTNRNREKVYSVEFPPEATVKTLKQVIAKENKIRDFNDVRILFAGKDLLDNIVLEQLDVGSSILPVYIRSQEDILLMTARALKVNPDDSYSYEYVDYYSD</sequence>
<evidence type="ECO:0000313" key="3">
    <source>
        <dbReference type="EMBL" id="KAK8836334.1"/>
    </source>
</evidence>
<feature type="compositionally biased region" description="Polar residues" evidence="1">
    <location>
        <begin position="416"/>
        <end position="427"/>
    </location>
</feature>
<feature type="region of interest" description="Disordered" evidence="1">
    <location>
        <begin position="377"/>
        <end position="613"/>
    </location>
</feature>
<feature type="compositionally biased region" description="Polar residues" evidence="1">
    <location>
        <begin position="534"/>
        <end position="556"/>
    </location>
</feature>
<feature type="compositionally biased region" description="Basic and acidic residues" evidence="1">
    <location>
        <begin position="299"/>
        <end position="322"/>
    </location>
</feature>
<reference evidence="3 4" key="1">
    <citation type="submission" date="2024-04" db="EMBL/GenBank/DDBJ databases">
        <title>Tritrichomonas musculus Genome.</title>
        <authorList>
            <person name="Alves-Ferreira E."/>
            <person name="Grigg M."/>
            <person name="Lorenzi H."/>
            <person name="Galac M."/>
        </authorList>
    </citation>
    <scope>NUCLEOTIDE SEQUENCE [LARGE SCALE GENOMIC DNA]</scope>
    <source>
        <strain evidence="3 4">EAF2021</strain>
    </source>
</reference>
<feature type="compositionally biased region" description="Polar residues" evidence="1">
    <location>
        <begin position="463"/>
        <end position="495"/>
    </location>
</feature>
<dbReference type="PROSITE" id="PS50053">
    <property type="entry name" value="UBIQUITIN_2"/>
    <property type="match status" value="1"/>
</dbReference>
<dbReference type="SMART" id="SM00213">
    <property type="entry name" value="UBQ"/>
    <property type="match status" value="1"/>
</dbReference>
<feature type="compositionally biased region" description="Basic and acidic residues" evidence="1">
    <location>
        <begin position="336"/>
        <end position="346"/>
    </location>
</feature>
<feature type="compositionally biased region" description="Polar residues" evidence="1">
    <location>
        <begin position="577"/>
        <end position="587"/>
    </location>
</feature>